<dbReference type="PANTHER" id="PTHR42953:SF1">
    <property type="entry name" value="METAL-BINDING PROTEIN HI_0362-RELATED"/>
    <property type="match status" value="1"/>
</dbReference>
<reference evidence="7 8" key="1">
    <citation type="submission" date="2023-07" db="EMBL/GenBank/DDBJ databases">
        <authorList>
            <person name="Girao M."/>
            <person name="Carvalho M.F."/>
        </authorList>
    </citation>
    <scope>NUCLEOTIDE SEQUENCE [LARGE SCALE GENOMIC DNA]</scope>
    <source>
        <strain evidence="7 8">66/93</strain>
    </source>
</reference>
<dbReference type="EMBL" id="JAUUCC010000007">
    <property type="protein sequence ID" value="MEE2049795.1"/>
    <property type="molecule type" value="Genomic_DNA"/>
</dbReference>
<dbReference type="RefSeq" id="WP_330157049.1">
    <property type="nucleotide sequence ID" value="NZ_BAAAJA010000002.1"/>
</dbReference>
<dbReference type="PROSITE" id="PS51257">
    <property type="entry name" value="PROKAR_LIPOPROTEIN"/>
    <property type="match status" value="1"/>
</dbReference>
<dbReference type="InterPro" id="IPR050492">
    <property type="entry name" value="Bact_metal-bind_prot9"/>
</dbReference>
<sequence>MTDPRTANPRRTGAALALALAVPLGLTACAPGGETGGGVVVTTNILGDITRAVVGDEAEVTVLMKPDADPHSFGVSAQEAATIEEASLLVHNGLGLEEGVLRNVESAEEAGVPTLAVGEHVDPLAYTSDESEGEPDPHFWTDPRRVSTAVGLITENVVAEVDGVDADAVRANAAVYEAELAALHDWMGGEFEAIPPGDRKLVTNHHVFGYLADRYGFEVVGAVIPSGTTLASPSASDLSSLAETVEEAGVRAVFADSSQPDRLATVMAEEAGVEIDVIPLFSESLTAEDGDAATYLDMMRANTTAITAGLAAP</sequence>
<evidence type="ECO:0000256" key="4">
    <source>
        <dbReference type="ARBA" id="ARBA00022729"/>
    </source>
</evidence>
<feature type="signal peptide" evidence="6">
    <location>
        <begin position="1"/>
        <end position="30"/>
    </location>
</feature>
<evidence type="ECO:0000256" key="5">
    <source>
        <dbReference type="RuleBase" id="RU003512"/>
    </source>
</evidence>
<comment type="subcellular location">
    <subcellularLocation>
        <location evidence="1">Cell envelope</location>
    </subcellularLocation>
</comment>
<dbReference type="Pfam" id="PF01297">
    <property type="entry name" value="ZnuA"/>
    <property type="match status" value="1"/>
</dbReference>
<evidence type="ECO:0000256" key="1">
    <source>
        <dbReference type="ARBA" id="ARBA00004196"/>
    </source>
</evidence>
<dbReference type="InterPro" id="IPR047701">
    <property type="entry name" value="AztC-like"/>
</dbReference>
<dbReference type="SUPFAM" id="SSF53807">
    <property type="entry name" value="Helical backbone' metal receptor"/>
    <property type="match status" value="1"/>
</dbReference>
<evidence type="ECO:0000256" key="2">
    <source>
        <dbReference type="ARBA" id="ARBA00022448"/>
    </source>
</evidence>
<dbReference type="PRINTS" id="PR00690">
    <property type="entry name" value="ADHESNFAMILY"/>
</dbReference>
<evidence type="ECO:0000256" key="6">
    <source>
        <dbReference type="SAM" id="SignalP"/>
    </source>
</evidence>
<dbReference type="Proteomes" id="UP001348641">
    <property type="component" value="Unassembled WGS sequence"/>
</dbReference>
<comment type="caution">
    <text evidence="7">The sequence shown here is derived from an EMBL/GenBank/DDBJ whole genome shotgun (WGS) entry which is preliminary data.</text>
</comment>
<keyword evidence="4 6" id="KW-0732">Signal</keyword>
<dbReference type="NCBIfam" id="NF040870">
    <property type="entry name" value="AztC"/>
    <property type="match status" value="1"/>
</dbReference>
<proteinExistence type="inferred from homology"/>
<feature type="chain" id="PRO_5046316476" evidence="6">
    <location>
        <begin position="31"/>
        <end position="313"/>
    </location>
</feature>
<keyword evidence="3" id="KW-0479">Metal-binding</keyword>
<dbReference type="Gene3D" id="3.40.50.1980">
    <property type="entry name" value="Nitrogenase molybdenum iron protein domain"/>
    <property type="match status" value="2"/>
</dbReference>
<keyword evidence="2 5" id="KW-0813">Transport</keyword>
<name>A0ABU7KKH0_9ACTN</name>
<dbReference type="InterPro" id="IPR006128">
    <property type="entry name" value="Lipoprotein_PsaA-like"/>
</dbReference>
<evidence type="ECO:0000313" key="8">
    <source>
        <dbReference type="Proteomes" id="UP001348641"/>
    </source>
</evidence>
<dbReference type="InterPro" id="IPR006127">
    <property type="entry name" value="ZnuA-like"/>
</dbReference>
<dbReference type="InterPro" id="IPR006129">
    <property type="entry name" value="AdhesinB"/>
</dbReference>
<comment type="similarity">
    <text evidence="5">Belongs to the bacterial solute-binding protein 9 family.</text>
</comment>
<dbReference type="PANTHER" id="PTHR42953">
    <property type="entry name" value="HIGH-AFFINITY ZINC UPTAKE SYSTEM PROTEIN ZNUA-RELATED"/>
    <property type="match status" value="1"/>
</dbReference>
<evidence type="ECO:0000256" key="3">
    <source>
        <dbReference type="ARBA" id="ARBA00022723"/>
    </source>
</evidence>
<accession>A0ABU7KKH0</accession>
<dbReference type="PRINTS" id="PR00691">
    <property type="entry name" value="ADHESINB"/>
</dbReference>
<protein>
    <submittedName>
        <fullName evidence="7">Zinc ABC transporter substrate-binding protein AztC</fullName>
    </submittedName>
</protein>
<organism evidence="7 8">
    <name type="scientific">Nocardiopsis tropica</name>
    <dbReference type="NCBI Taxonomy" id="109330"/>
    <lineage>
        <taxon>Bacteria</taxon>
        <taxon>Bacillati</taxon>
        <taxon>Actinomycetota</taxon>
        <taxon>Actinomycetes</taxon>
        <taxon>Streptosporangiales</taxon>
        <taxon>Nocardiopsidaceae</taxon>
        <taxon>Nocardiopsis</taxon>
    </lineage>
</organism>
<gene>
    <name evidence="7" type="primary">aztC</name>
    <name evidence="7" type="ORF">Q8A49_04730</name>
</gene>
<evidence type="ECO:0000313" key="7">
    <source>
        <dbReference type="EMBL" id="MEE2049795.1"/>
    </source>
</evidence>